<evidence type="ECO:0000313" key="4">
    <source>
        <dbReference type="EMBL" id="KAB6558777.1"/>
    </source>
</evidence>
<gene>
    <name evidence="17" type="ORF">DW105_01445</name>
    <name evidence="16" type="ORF">DW193_08300</name>
    <name evidence="15" type="ORF">DWY53_18480</name>
    <name evidence="2" type="ORF">F9Z94_01115</name>
    <name evidence="1" type="ORF">GAS37_16605</name>
    <name evidence="6" type="ORF">GAY12_01725</name>
    <name evidence="9" type="ORF">GAY17_08750</name>
    <name evidence="5" type="ORF">GAY76_11425</name>
    <name evidence="4" type="ORF">GAY79_14455</name>
    <name evidence="3" type="ORF">GAY98_00095</name>
    <name evidence="7" type="ORF">GAZ76_11340</name>
    <name evidence="8" type="ORF">GAZ92_08200</name>
    <name evidence="14" type="ORF">HUV05_18665</name>
    <name evidence="11" type="ORF">KSX14_06575</name>
    <name evidence="10" type="ORF">KTG10_04395</name>
    <name evidence="12" type="ORF">RVH43_11450</name>
    <name evidence="13" type="ORF">RVY68_01240</name>
</gene>
<dbReference type="Proteomes" id="UP001181239">
    <property type="component" value="Unassembled WGS sequence"/>
</dbReference>
<dbReference type="EMBL" id="WDAY01000034">
    <property type="protein sequence ID" value="KAB6558777.1"/>
    <property type="molecule type" value="Genomic_DNA"/>
</dbReference>
<dbReference type="Proteomes" id="UP000437431">
    <property type="component" value="Unassembled WGS sequence"/>
</dbReference>
<evidence type="ECO:0000313" key="1">
    <source>
        <dbReference type="EMBL" id="KAB3857929.1"/>
    </source>
</evidence>
<evidence type="ECO:0000313" key="30">
    <source>
        <dbReference type="Proteomes" id="UP000524321"/>
    </source>
</evidence>
<evidence type="ECO:0000313" key="15">
    <source>
        <dbReference type="EMBL" id="RGR34279.1"/>
    </source>
</evidence>
<dbReference type="Proteomes" id="UP000469427">
    <property type="component" value="Unassembled WGS sequence"/>
</dbReference>
<evidence type="ECO:0000313" key="12">
    <source>
        <dbReference type="EMBL" id="MDU0241211.1"/>
    </source>
</evidence>
<dbReference type="Proteomes" id="UP000470777">
    <property type="component" value="Unassembled WGS sequence"/>
</dbReference>
<reference evidence="2 24" key="3">
    <citation type="submission" date="2019-10" db="EMBL/GenBank/DDBJ databases">
        <title>Genome Sequence and Assembly of iSURF_14.</title>
        <authorList>
            <person name="Wucher B.R."/>
            <person name="Ruoff K.L."/>
            <person name="Price C.E."/>
            <person name="Valls R.R."/>
            <person name="O'Toole G.A."/>
        </authorList>
    </citation>
    <scope>NUCLEOTIDE SEQUENCE [LARGE SCALE GENOMIC DNA]</scope>
    <source>
        <strain evidence="2 24">ANK132K_3B</strain>
    </source>
</reference>
<proteinExistence type="predicted"/>
<evidence type="ECO:0000313" key="11">
    <source>
        <dbReference type="EMBL" id="MBV3488305.1"/>
    </source>
</evidence>
<dbReference type="EMBL" id="JAHOGA010000010">
    <property type="protein sequence ID" value="MBV3488305.1"/>
    <property type="molecule type" value="Genomic_DNA"/>
</dbReference>
<evidence type="ECO:0008006" key="31">
    <source>
        <dbReference type="Google" id="ProtNLM"/>
    </source>
</evidence>
<dbReference type="Proteomes" id="UP000283958">
    <property type="component" value="Unassembled WGS sequence"/>
</dbReference>
<dbReference type="Proteomes" id="UP000437380">
    <property type="component" value="Unassembled WGS sequence"/>
</dbReference>
<accession>A0A174V657</accession>
<reference evidence="14 30" key="4">
    <citation type="submission" date="2020-04" db="EMBL/GenBank/DDBJ databases">
        <authorList>
            <person name="Pieper L."/>
        </authorList>
    </citation>
    <scope>NUCLEOTIDE SEQUENCE [LARGE SCALE GENOMIC DNA]</scope>
    <source>
        <strain evidence="14 30">B33</strain>
    </source>
</reference>
<reference evidence="18 19" key="1">
    <citation type="submission" date="2018-08" db="EMBL/GenBank/DDBJ databases">
        <title>A genome reference for cultivated species of the human gut microbiota.</title>
        <authorList>
            <person name="Zou Y."/>
            <person name="Xue W."/>
            <person name="Luo G."/>
        </authorList>
    </citation>
    <scope>NUCLEOTIDE SEQUENCE [LARGE SCALE GENOMIC DNA]</scope>
    <source>
        <strain evidence="15 18">AF25-30LB</strain>
        <strain evidence="17 20">AM09-18</strain>
        <strain evidence="16 19">AM16-6</strain>
    </source>
</reference>
<dbReference type="EMBL" id="WCZV01000008">
    <property type="protein sequence ID" value="KAB6700636.1"/>
    <property type="molecule type" value="Genomic_DNA"/>
</dbReference>
<evidence type="ECO:0000313" key="28">
    <source>
        <dbReference type="Proteomes" id="UP000470777"/>
    </source>
</evidence>
<dbReference type="EMBL" id="JABWDJ010000110">
    <property type="protein sequence ID" value="NVB75511.1"/>
    <property type="molecule type" value="Genomic_DNA"/>
</dbReference>
<evidence type="ECO:0000313" key="5">
    <source>
        <dbReference type="EMBL" id="KAB6573245.1"/>
    </source>
</evidence>
<evidence type="ECO:0000313" key="8">
    <source>
        <dbReference type="EMBL" id="KAB6694313.1"/>
    </source>
</evidence>
<reference evidence="13" key="8">
    <citation type="submission" date="2023-10" db="EMBL/GenBank/DDBJ databases">
        <title>Genome of potential pathogenic bacteria in Crohn's disease.</title>
        <authorList>
            <person name="Rodriguez-Palacios A."/>
        </authorList>
    </citation>
    <scope>NUCLEOTIDE SEQUENCE</scope>
    <source>
        <strain evidence="13">CavFT-hAR107</strain>
    </source>
</reference>
<dbReference type="EMBL" id="JAHPYS010000006">
    <property type="protein sequence ID" value="MBU9137997.1"/>
    <property type="molecule type" value="Genomic_DNA"/>
</dbReference>
<evidence type="ECO:0000313" key="19">
    <source>
        <dbReference type="Proteomes" id="UP000283713"/>
    </source>
</evidence>
<comment type="caution">
    <text evidence="6">The sequence shown here is derived from an EMBL/GenBank/DDBJ whole genome shotgun (WGS) entry which is preliminary data.</text>
</comment>
<evidence type="ECO:0000313" key="6">
    <source>
        <dbReference type="EMBL" id="KAB6640169.1"/>
    </source>
</evidence>
<dbReference type="EMBL" id="QRKA01000010">
    <property type="protein sequence ID" value="RHH79425.1"/>
    <property type="molecule type" value="Genomic_DNA"/>
</dbReference>
<dbReference type="EMBL" id="WDAX01000024">
    <property type="protein sequence ID" value="KAB6573245.1"/>
    <property type="molecule type" value="Genomic_DNA"/>
</dbReference>
<evidence type="ECO:0000313" key="13">
    <source>
        <dbReference type="EMBL" id="MDU0247352.1"/>
    </source>
</evidence>
<dbReference type="Proteomes" id="UP000462015">
    <property type="component" value="Unassembled WGS sequence"/>
</dbReference>
<evidence type="ECO:0000313" key="27">
    <source>
        <dbReference type="Proteomes" id="UP000470332"/>
    </source>
</evidence>
<dbReference type="Proteomes" id="UP000470952">
    <property type="component" value="Unassembled WGS sequence"/>
</dbReference>
<name>A0A174V657_PHOVU</name>
<evidence type="ECO:0000313" key="10">
    <source>
        <dbReference type="EMBL" id="MBU9137997.1"/>
    </source>
</evidence>
<dbReference type="EMBL" id="QRUD01000065">
    <property type="protein sequence ID" value="RGR34279.1"/>
    <property type="molecule type" value="Genomic_DNA"/>
</dbReference>
<dbReference type="Proteomes" id="UP000524321">
    <property type="component" value="Unassembled WGS sequence"/>
</dbReference>
<organism evidence="6 23">
    <name type="scientific">Phocaeicola vulgatus</name>
    <name type="common">Bacteroides vulgatus</name>
    <dbReference type="NCBI Taxonomy" id="821"/>
    <lineage>
        <taxon>Bacteria</taxon>
        <taxon>Pseudomonadati</taxon>
        <taxon>Bacteroidota</taxon>
        <taxon>Bacteroidia</taxon>
        <taxon>Bacteroidales</taxon>
        <taxon>Bacteroidaceae</taxon>
        <taxon>Phocaeicola</taxon>
    </lineage>
</organism>
<dbReference type="EMBL" id="WDBI01000001">
    <property type="protein sequence ID" value="KAB6530187.1"/>
    <property type="molecule type" value="Genomic_DNA"/>
</dbReference>
<dbReference type="RefSeq" id="WP_011965708.1">
    <property type="nucleotide sequence ID" value="NZ_BAABYE010000001.1"/>
</dbReference>
<evidence type="ECO:0000313" key="21">
    <source>
        <dbReference type="Proteomes" id="UP000437380"/>
    </source>
</evidence>
<evidence type="ECO:0000313" key="2">
    <source>
        <dbReference type="EMBL" id="KAB5442027.1"/>
    </source>
</evidence>
<dbReference type="EMBL" id="WCXA01000037">
    <property type="protein sequence ID" value="KAB3857929.1"/>
    <property type="molecule type" value="Genomic_DNA"/>
</dbReference>
<evidence type="ECO:0000313" key="25">
    <source>
        <dbReference type="Proteomes" id="UP000462922"/>
    </source>
</evidence>
<evidence type="ECO:0000313" key="7">
    <source>
        <dbReference type="EMBL" id="KAB6659362.1"/>
    </source>
</evidence>
<evidence type="ECO:0000313" key="20">
    <source>
        <dbReference type="Proteomes" id="UP000283958"/>
    </source>
</evidence>
<protein>
    <recommendedName>
        <fullName evidence="31">DUF2946 domain-containing protein</fullName>
    </recommendedName>
</protein>
<reference evidence="21 22" key="2">
    <citation type="journal article" date="2019" name="Nat. Med.">
        <title>A library of human gut bacterial isolates paired with longitudinal multiomics data enables mechanistic microbiome research.</title>
        <authorList>
            <person name="Poyet M."/>
            <person name="Groussin M."/>
            <person name="Gibbons S.M."/>
            <person name="Avila-Pacheco J."/>
            <person name="Jiang X."/>
            <person name="Kearney S.M."/>
            <person name="Perrotta A.R."/>
            <person name="Berdy B."/>
            <person name="Zhao S."/>
            <person name="Lieberman T.D."/>
            <person name="Swanson P.K."/>
            <person name="Smith M."/>
            <person name="Roesemann S."/>
            <person name="Alexander J.E."/>
            <person name="Rich S.A."/>
            <person name="Livny J."/>
            <person name="Vlamakis H."/>
            <person name="Clish C."/>
            <person name="Bullock K."/>
            <person name="Deik A."/>
            <person name="Scott J."/>
            <person name="Pierce K.A."/>
            <person name="Xavier R.J."/>
            <person name="Alm E.J."/>
        </authorList>
    </citation>
    <scope>NUCLEOTIDE SEQUENCE [LARGE SCALE GENOMIC DNA]</scope>
    <source>
        <strain evidence="5 25">BIOML-A110</strain>
        <strain evidence="4 22">BIOML-A111</strain>
        <strain evidence="3 26">BIOML-A122</strain>
        <strain evidence="9 21">BIOML-A82</strain>
        <strain evidence="8 28">BIOML-A85</strain>
        <strain evidence="1 27">BIOML-A9</strain>
        <strain evidence="7 29">BIOML-A93</strain>
        <strain evidence="6 23">BIOML-A98</strain>
    </source>
</reference>
<evidence type="ECO:0000313" key="17">
    <source>
        <dbReference type="EMBL" id="RHJ80762.1"/>
    </source>
</evidence>
<evidence type="ECO:0000313" key="16">
    <source>
        <dbReference type="EMBL" id="RHH79425.1"/>
    </source>
</evidence>
<dbReference type="EMBL" id="WDAG01000011">
    <property type="protein sequence ID" value="KAB6659362.1"/>
    <property type="molecule type" value="Genomic_DNA"/>
</dbReference>
<reference evidence="14 30" key="5">
    <citation type="submission" date="2020-07" db="EMBL/GenBank/DDBJ databases">
        <title>Bacterial metabolism rescues the inhibition of intestinal drug absorption by food and drug additives.</title>
        <authorList>
            <person name="Zou L."/>
            <person name="Spanogiannopoulos P."/>
            <person name="Chien H.-C."/>
            <person name="Pieper L.M."/>
            <person name="Cai W."/>
            <person name="Khuri N."/>
            <person name="Pottel J."/>
            <person name="Vora B."/>
            <person name="Ni Z."/>
            <person name="Tsakalozou E."/>
            <person name="Zhang W."/>
            <person name="Shoichet B.K."/>
            <person name="Giacomini K.M."/>
            <person name="Turnbaugh P.J."/>
        </authorList>
    </citation>
    <scope>NUCLEOTIDE SEQUENCE [LARGE SCALE GENOMIC DNA]</scope>
    <source>
        <strain evidence="14 30">B33</strain>
    </source>
</reference>
<sequence>MSLLFVSIFVVVLLNTKMRENAKGRIFIAWLLLMTLMPFFMVKTFHHHEEDAVCHSDSGNSHDSSHQCPVCNFTLSPFTQVETLQLHIVLPVFDYQPKITVDKVCQVKSYPYYLRAPPVC</sequence>
<reference evidence="10" key="6">
    <citation type="submission" date="2021-06" db="EMBL/GenBank/DDBJ databases">
        <title>Collection of gut derived symbiotic bacterial strains cultured from healthy donors.</title>
        <authorList>
            <person name="Lin H."/>
            <person name="Littmann E."/>
            <person name="Pamer E.G."/>
        </authorList>
    </citation>
    <scope>NUCLEOTIDE SEQUENCE</scope>
    <source>
        <strain evidence="11">MSK.19.85</strain>
        <strain evidence="10">MSK.6.33</strain>
    </source>
</reference>
<evidence type="ECO:0000313" key="26">
    <source>
        <dbReference type="Proteomes" id="UP000469427"/>
    </source>
</evidence>
<dbReference type="GeneID" id="5303670"/>
<evidence type="ECO:0000313" key="18">
    <source>
        <dbReference type="Proteomes" id="UP000266497"/>
    </source>
</evidence>
<dbReference type="Proteomes" id="UP000266497">
    <property type="component" value="Unassembled WGS sequence"/>
</dbReference>
<dbReference type="Proteomes" id="UP000470332">
    <property type="component" value="Unassembled WGS sequence"/>
</dbReference>
<evidence type="ECO:0000313" key="14">
    <source>
        <dbReference type="EMBL" id="NVB75511.1"/>
    </source>
</evidence>
<evidence type="ECO:0000313" key="29">
    <source>
        <dbReference type="Proteomes" id="UP000470952"/>
    </source>
</evidence>
<dbReference type="EMBL" id="WCZY01000008">
    <property type="protein sequence ID" value="KAB6694313.1"/>
    <property type="molecule type" value="Genomic_DNA"/>
</dbReference>
<evidence type="ECO:0000313" key="24">
    <source>
        <dbReference type="Proteomes" id="UP000462885"/>
    </source>
</evidence>
<dbReference type="EMBL" id="WDAL01000003">
    <property type="protein sequence ID" value="KAB6640169.1"/>
    <property type="molecule type" value="Genomic_DNA"/>
</dbReference>
<dbReference type="EMBL" id="WCIF01000001">
    <property type="protein sequence ID" value="KAB5442027.1"/>
    <property type="molecule type" value="Genomic_DNA"/>
</dbReference>
<dbReference type="Proteomes" id="UP000283713">
    <property type="component" value="Unassembled WGS sequence"/>
</dbReference>
<dbReference type="Proteomes" id="UP000462922">
    <property type="component" value="Unassembled WGS sequence"/>
</dbReference>
<dbReference type="Proteomes" id="UP000462885">
    <property type="component" value="Unassembled WGS sequence"/>
</dbReference>
<evidence type="ECO:0000313" key="23">
    <source>
        <dbReference type="Proteomes" id="UP000462015"/>
    </source>
</evidence>
<reference evidence="12" key="7">
    <citation type="submission" date="2023-10" db="EMBL/GenBank/DDBJ databases">
        <title>Genome of Potential pathogenic bacteria in Crohn's disease.</title>
        <authorList>
            <person name="Rodriguez-Palacios A."/>
        </authorList>
    </citation>
    <scope>NUCLEOTIDE SEQUENCE</scope>
    <source>
        <strain evidence="12">CavFT-hAR11</strain>
    </source>
</reference>
<dbReference type="Proteomes" id="UP000736888">
    <property type="component" value="Unassembled WGS sequence"/>
</dbReference>
<dbReference type="Proteomes" id="UP001181258">
    <property type="component" value="Unassembled WGS sequence"/>
</dbReference>
<dbReference type="Proteomes" id="UP000758576">
    <property type="component" value="Unassembled WGS sequence"/>
</dbReference>
<dbReference type="EMBL" id="QRMN01000002">
    <property type="protein sequence ID" value="RHJ80762.1"/>
    <property type="molecule type" value="Genomic_DNA"/>
</dbReference>
<evidence type="ECO:0000313" key="22">
    <source>
        <dbReference type="Proteomes" id="UP000437431"/>
    </source>
</evidence>
<dbReference type="EMBL" id="JAWDHD010000003">
    <property type="protein sequence ID" value="MDU0247352.1"/>
    <property type="molecule type" value="Genomic_DNA"/>
</dbReference>
<dbReference type="OMA" id="HAEDCAI"/>
<evidence type="ECO:0000313" key="3">
    <source>
        <dbReference type="EMBL" id="KAB6530187.1"/>
    </source>
</evidence>
<dbReference type="EMBL" id="JAWDET010000006">
    <property type="protein sequence ID" value="MDU0241211.1"/>
    <property type="molecule type" value="Genomic_DNA"/>
</dbReference>
<dbReference type="AlphaFoldDB" id="A0A174V657"/>
<evidence type="ECO:0000313" key="9">
    <source>
        <dbReference type="EMBL" id="KAB6700636.1"/>
    </source>
</evidence>